<accession>A0A1H6P461</accession>
<name>A0A1H6P461_9PSED</name>
<dbReference type="AlphaFoldDB" id="A0A1H6P461"/>
<evidence type="ECO:0000313" key="1">
    <source>
        <dbReference type="EMBL" id="SEI24265.1"/>
    </source>
</evidence>
<dbReference type="RefSeq" id="WP_010450078.1">
    <property type="nucleotide sequence ID" value="NZ_CP087202.1"/>
</dbReference>
<proteinExistence type="predicted"/>
<dbReference type="OrthoDB" id="6681382at2"/>
<protein>
    <submittedName>
        <fullName evidence="1">Uncharacterized protein</fullName>
    </submittedName>
</protein>
<reference evidence="1 2" key="1">
    <citation type="submission" date="2016-10" db="EMBL/GenBank/DDBJ databases">
        <authorList>
            <person name="de Groot N.N."/>
        </authorList>
    </citation>
    <scope>NUCLEOTIDE SEQUENCE [LARGE SCALE GENOMIC DNA]</scope>
    <source>
        <strain evidence="1 2">LMG 2158</strain>
    </source>
</reference>
<organism evidence="1 2">
    <name type="scientific">Pseudomonas asplenii</name>
    <dbReference type="NCBI Taxonomy" id="53407"/>
    <lineage>
        <taxon>Bacteria</taxon>
        <taxon>Pseudomonadati</taxon>
        <taxon>Pseudomonadota</taxon>
        <taxon>Gammaproteobacteria</taxon>
        <taxon>Pseudomonadales</taxon>
        <taxon>Pseudomonadaceae</taxon>
        <taxon>Pseudomonas</taxon>
    </lineage>
</organism>
<gene>
    <name evidence="1" type="ORF">SAMN05216581_5441</name>
</gene>
<dbReference type="EMBL" id="LT629972">
    <property type="protein sequence ID" value="SEI24265.1"/>
    <property type="molecule type" value="Genomic_DNA"/>
</dbReference>
<evidence type="ECO:0000313" key="2">
    <source>
        <dbReference type="Proteomes" id="UP000182272"/>
    </source>
</evidence>
<sequence length="79" mass="8792">MSTMERFIPQGAVGQASLASQHSIQNLCEIVAQKDFFFLPSPQIASLLSAIEPDALEDWIKFQQQSAYQNVLVITVSKH</sequence>
<dbReference type="Proteomes" id="UP000182272">
    <property type="component" value="Chromosome I"/>
</dbReference>